<evidence type="ECO:0000259" key="6">
    <source>
        <dbReference type="PROSITE" id="PS51736"/>
    </source>
</evidence>
<dbReference type="InterPro" id="IPR006118">
    <property type="entry name" value="Recombinase_CS"/>
</dbReference>
<evidence type="ECO:0000313" key="7">
    <source>
        <dbReference type="EMBL" id="MBD7895649.1"/>
    </source>
</evidence>
<feature type="domain" description="Resolvase/invertase-type recombinase catalytic" evidence="6">
    <location>
        <begin position="2"/>
        <end position="141"/>
    </location>
</feature>
<keyword evidence="8" id="KW-1185">Reference proteome</keyword>
<organism evidence="7 8">
    <name type="scientific">Limosilactobacillus avistercoris</name>
    <dbReference type="NCBI Taxonomy" id="2762243"/>
    <lineage>
        <taxon>Bacteria</taxon>
        <taxon>Bacillati</taxon>
        <taxon>Bacillota</taxon>
        <taxon>Bacilli</taxon>
        <taxon>Lactobacillales</taxon>
        <taxon>Lactobacillaceae</taxon>
        <taxon>Limosilactobacillus</taxon>
    </lineage>
</organism>
<keyword evidence="2" id="KW-0229">DNA integration</keyword>
<reference evidence="7 8" key="1">
    <citation type="submission" date="2020-08" db="EMBL/GenBank/DDBJ databases">
        <title>A Genomic Blueprint of the Chicken Gut Microbiome.</title>
        <authorList>
            <person name="Gilroy R."/>
            <person name="Ravi A."/>
            <person name="Getino M."/>
            <person name="Pursley I."/>
            <person name="Horton D.L."/>
            <person name="Alikhan N.-F."/>
            <person name="Baker D."/>
            <person name="Gharbi K."/>
            <person name="Hall N."/>
            <person name="Watson M."/>
            <person name="Adriaenssens E.M."/>
            <person name="Foster-Nyarko E."/>
            <person name="Jarju S."/>
            <person name="Secka A."/>
            <person name="Antonio M."/>
            <person name="Oren A."/>
            <person name="Chaudhuri R."/>
            <person name="La Ragione R.M."/>
            <person name="Hildebrand F."/>
            <person name="Pallen M.J."/>
        </authorList>
    </citation>
    <scope>NUCLEOTIDE SEQUENCE [LARGE SCALE GENOMIC DNA]</scope>
    <source>
        <strain evidence="7 8">Sa3CUN2</strain>
    </source>
</reference>
<comment type="caution">
    <text evidence="7">The sequence shown here is derived from an EMBL/GenBank/DDBJ whole genome shotgun (WGS) entry which is preliminary data.</text>
</comment>
<evidence type="ECO:0000256" key="2">
    <source>
        <dbReference type="ARBA" id="ARBA00022908"/>
    </source>
</evidence>
<dbReference type="Pfam" id="PF00239">
    <property type="entry name" value="Resolvase"/>
    <property type="match status" value="1"/>
</dbReference>
<evidence type="ECO:0000256" key="1">
    <source>
        <dbReference type="ARBA" id="ARBA00009913"/>
    </source>
</evidence>
<dbReference type="SUPFAM" id="SSF53041">
    <property type="entry name" value="Resolvase-like"/>
    <property type="match status" value="1"/>
</dbReference>
<protein>
    <submittedName>
        <fullName evidence="7">Recombinase family protein</fullName>
    </submittedName>
</protein>
<dbReference type="InterPro" id="IPR050639">
    <property type="entry name" value="SSR_resolvase"/>
</dbReference>
<dbReference type="RefSeq" id="WP_191684988.1">
    <property type="nucleotide sequence ID" value="NZ_JACSQW010000026.1"/>
</dbReference>
<proteinExistence type="inferred from homology"/>
<dbReference type="InterPro" id="IPR006119">
    <property type="entry name" value="Resolv_N"/>
</dbReference>
<dbReference type="PROSITE" id="PS00397">
    <property type="entry name" value="RECOMBINASES_1"/>
    <property type="match status" value="1"/>
</dbReference>
<evidence type="ECO:0000313" key="8">
    <source>
        <dbReference type="Proteomes" id="UP000616837"/>
    </source>
</evidence>
<dbReference type="Gene3D" id="3.40.50.1390">
    <property type="entry name" value="Resolvase, N-terminal catalytic domain"/>
    <property type="match status" value="1"/>
</dbReference>
<name>A0ABR8PED0_9LACO</name>
<dbReference type="InterPro" id="IPR036162">
    <property type="entry name" value="Resolvase-like_N_sf"/>
</dbReference>
<evidence type="ECO:0000256" key="5">
    <source>
        <dbReference type="PROSITE-ProRule" id="PRU10137"/>
    </source>
</evidence>
<evidence type="ECO:0000256" key="4">
    <source>
        <dbReference type="ARBA" id="ARBA00023172"/>
    </source>
</evidence>
<dbReference type="PANTHER" id="PTHR30461:SF26">
    <property type="entry name" value="RESOLVASE HOMOLOG YNEB"/>
    <property type="match status" value="1"/>
</dbReference>
<comment type="similarity">
    <text evidence="1">Belongs to the site-specific recombinase resolvase family.</text>
</comment>
<dbReference type="Gene3D" id="1.10.10.60">
    <property type="entry name" value="Homeodomain-like"/>
    <property type="match status" value="1"/>
</dbReference>
<keyword evidence="4" id="KW-0233">DNA recombination</keyword>
<dbReference type="EMBL" id="JACSQW010000026">
    <property type="protein sequence ID" value="MBD7895649.1"/>
    <property type="molecule type" value="Genomic_DNA"/>
</dbReference>
<sequence length="204" mass="23691">MALVFYARVSSKGQNLDRQLARANEVKADKIFTDKQSGKDLNRPDLERMFEYIREGDIVEVVSLDRLSRDYNDIQHLVQRLKDKKIKLIVDDLPQTNTGNELVDQFMLDMMVNLMGFVAQNERTKILERQRQGIAEAKRRGAYKGRPVKYAAQSKNREGRLVYEKVRDAITSGNYKSKAQLAREVGLSRPQLYRIINRINDQDK</sequence>
<evidence type="ECO:0000256" key="3">
    <source>
        <dbReference type="ARBA" id="ARBA00023125"/>
    </source>
</evidence>
<keyword evidence="3" id="KW-0238">DNA-binding</keyword>
<dbReference type="Proteomes" id="UP000616837">
    <property type="component" value="Unassembled WGS sequence"/>
</dbReference>
<feature type="active site" description="O-(5'-phospho-DNA)-serine intermediate" evidence="5">
    <location>
        <position position="10"/>
    </location>
</feature>
<dbReference type="CDD" id="cd03768">
    <property type="entry name" value="SR_ResInv"/>
    <property type="match status" value="1"/>
</dbReference>
<dbReference type="PROSITE" id="PS51736">
    <property type="entry name" value="RECOMBINASES_3"/>
    <property type="match status" value="1"/>
</dbReference>
<dbReference type="SMART" id="SM00857">
    <property type="entry name" value="Resolvase"/>
    <property type="match status" value="1"/>
</dbReference>
<dbReference type="PANTHER" id="PTHR30461">
    <property type="entry name" value="DNA-INVERTASE FROM LAMBDOID PROPHAGE"/>
    <property type="match status" value="1"/>
</dbReference>
<accession>A0ABR8PED0</accession>
<gene>
    <name evidence="7" type="ORF">H9564_08125</name>
</gene>